<protein>
    <submittedName>
        <fullName evidence="2">Putative pinholin</fullName>
    </submittedName>
</protein>
<dbReference type="NCBIfam" id="NF037949">
    <property type="entry name" value="holin_5"/>
    <property type="match status" value="1"/>
</dbReference>
<dbReference type="EMBL" id="MG845683">
    <property type="protein sequence ID" value="AVH86152.1"/>
    <property type="molecule type" value="Genomic_DNA"/>
</dbReference>
<keyword evidence="1" id="KW-0472">Membrane</keyword>
<keyword evidence="1" id="KW-0812">Transmembrane</keyword>
<proteinExistence type="predicted"/>
<gene>
    <name evidence="2" type="ORF">phiNV3_p43</name>
</gene>
<accession>A0A2P0ZLN7</accession>
<evidence type="ECO:0000313" key="2">
    <source>
        <dbReference type="EMBL" id="AVH86152.1"/>
    </source>
</evidence>
<evidence type="ECO:0000313" key="3">
    <source>
        <dbReference type="Proteomes" id="UP000240855"/>
    </source>
</evidence>
<organism evidence="2 3">
    <name type="scientific">Pseudomonas phage phiNV3</name>
    <dbReference type="NCBI Taxonomy" id="2079544"/>
    <lineage>
        <taxon>Viruses</taxon>
        <taxon>Duplodnaviria</taxon>
        <taxon>Heunggongvirae</taxon>
        <taxon>Uroviricota</taxon>
        <taxon>Caudoviricetes</taxon>
        <taxon>Autographivirales</taxon>
        <taxon>Autoscriptoviridae</taxon>
        <taxon>Krylovirinae</taxon>
        <taxon>Kirikabuvirus</taxon>
        <taxon>Kirikabuvirus NV3</taxon>
    </lineage>
</organism>
<keyword evidence="3" id="KW-1185">Reference proteome</keyword>
<reference evidence="2 3" key="1">
    <citation type="submission" date="2018-01" db="EMBL/GenBank/DDBJ databases">
        <title>Genome of phiNV3, a phiKMVvirus-like phage infecting Pseudomonas agarici.</title>
        <authorList>
            <person name="Storey N.H."/>
        </authorList>
    </citation>
    <scope>NUCLEOTIDE SEQUENCE [LARGE SCALE GENOMIC DNA]</scope>
</reference>
<feature type="transmembrane region" description="Helical" evidence="1">
    <location>
        <begin position="32"/>
        <end position="54"/>
    </location>
</feature>
<dbReference type="Proteomes" id="UP000240855">
    <property type="component" value="Segment"/>
</dbReference>
<evidence type="ECO:0000256" key="1">
    <source>
        <dbReference type="SAM" id="Phobius"/>
    </source>
</evidence>
<keyword evidence="1" id="KW-1133">Transmembrane helix</keyword>
<sequence length="79" mass="8255">MQLDTTSEAIKGTAVIAGASASVLCPNEMASLAAAVLTALFVAAQMITLLPRMLDSLKELRKRFSGAAHPLEAADEPKE</sequence>
<name>A0A2P0ZLN7_9CAUD</name>